<evidence type="ECO:0000313" key="1">
    <source>
        <dbReference type="EMBL" id="CAD7640073.1"/>
    </source>
</evidence>
<name>A0A7R9QC45_9ACAR</name>
<dbReference type="Proteomes" id="UP000728032">
    <property type="component" value="Unassembled WGS sequence"/>
</dbReference>
<accession>A0A7R9QC45</accession>
<proteinExistence type="predicted"/>
<reference evidence="1" key="1">
    <citation type="submission" date="2020-11" db="EMBL/GenBank/DDBJ databases">
        <authorList>
            <person name="Tran Van P."/>
        </authorList>
    </citation>
    <scope>NUCLEOTIDE SEQUENCE</scope>
</reference>
<keyword evidence="2" id="KW-1185">Reference proteome</keyword>
<organism evidence="1">
    <name type="scientific">Oppiella nova</name>
    <dbReference type="NCBI Taxonomy" id="334625"/>
    <lineage>
        <taxon>Eukaryota</taxon>
        <taxon>Metazoa</taxon>
        <taxon>Ecdysozoa</taxon>
        <taxon>Arthropoda</taxon>
        <taxon>Chelicerata</taxon>
        <taxon>Arachnida</taxon>
        <taxon>Acari</taxon>
        <taxon>Acariformes</taxon>
        <taxon>Sarcoptiformes</taxon>
        <taxon>Oribatida</taxon>
        <taxon>Brachypylina</taxon>
        <taxon>Oppioidea</taxon>
        <taxon>Oppiidae</taxon>
        <taxon>Oppiella</taxon>
    </lineage>
</organism>
<dbReference type="EMBL" id="OC915360">
    <property type="protein sequence ID" value="CAD7640073.1"/>
    <property type="molecule type" value="Genomic_DNA"/>
</dbReference>
<evidence type="ECO:0000313" key="2">
    <source>
        <dbReference type="Proteomes" id="UP000728032"/>
    </source>
</evidence>
<gene>
    <name evidence="1" type="ORF">ONB1V03_LOCUS2371</name>
</gene>
<dbReference type="AlphaFoldDB" id="A0A7R9QC45"/>
<protein>
    <submittedName>
        <fullName evidence="1">Uncharacterized protein</fullName>
    </submittedName>
</protein>
<sequence length="76" mass="8233">MAEKSKPLNPSIPFTKQLLNCGQYFNDSFRLMSHSSGYATQPSHPIIGVVSVRNRSSATTTTTTTSATIATITTIR</sequence>
<dbReference type="EMBL" id="CAJPVJ010000535">
    <property type="protein sequence ID" value="CAG2162782.1"/>
    <property type="molecule type" value="Genomic_DNA"/>
</dbReference>